<protein>
    <submittedName>
        <fullName evidence="1">Uncharacterized protein</fullName>
    </submittedName>
</protein>
<evidence type="ECO:0000313" key="1">
    <source>
        <dbReference type="EMBL" id="ETB61106.1"/>
    </source>
</evidence>
<keyword evidence="2" id="KW-1185">Reference proteome</keyword>
<organism evidence="1 2">
    <name type="scientific">Plasmodium yoelii 17X</name>
    <dbReference type="NCBI Taxonomy" id="1323249"/>
    <lineage>
        <taxon>Eukaryota</taxon>
        <taxon>Sar</taxon>
        <taxon>Alveolata</taxon>
        <taxon>Apicomplexa</taxon>
        <taxon>Aconoidasida</taxon>
        <taxon>Haemosporida</taxon>
        <taxon>Plasmodiidae</taxon>
        <taxon>Plasmodium</taxon>
        <taxon>Plasmodium (Vinckeia)</taxon>
    </lineage>
</organism>
<reference evidence="1 2" key="1">
    <citation type="submission" date="2013-11" db="EMBL/GenBank/DDBJ databases">
        <title>The Genome Sequence of Plasmodium yoelii 17X.</title>
        <authorList>
            <consortium name="The Broad Institute Genomics Platform"/>
            <consortium name="The Broad Institute Genome Sequencing Center for Infectious Disease"/>
            <person name="Neafsey D."/>
            <person name="Adams J."/>
            <person name="Walker B."/>
            <person name="Young S.K."/>
            <person name="Zeng Q."/>
            <person name="Gargeya S."/>
            <person name="Fitzgerald M."/>
            <person name="Haas B."/>
            <person name="Abouelleil A."/>
            <person name="Alvarado L."/>
            <person name="Chapman S.B."/>
            <person name="Gainer-Dewar J."/>
            <person name="Goldberg J."/>
            <person name="Griggs A."/>
            <person name="Gujja S."/>
            <person name="Hansen M."/>
            <person name="Howarth C."/>
            <person name="Imamovic A."/>
            <person name="Ireland A."/>
            <person name="Larimer J."/>
            <person name="McCowan C."/>
            <person name="Murphy C."/>
            <person name="Pearson M."/>
            <person name="Poon T.W."/>
            <person name="Priest M."/>
            <person name="Roberts A."/>
            <person name="Saif S."/>
            <person name="Shea T."/>
            <person name="Sykes S."/>
            <person name="Wortman J."/>
            <person name="Nusbaum C."/>
            <person name="Birren B."/>
        </authorList>
    </citation>
    <scope>NUCLEOTIDE SEQUENCE [LARGE SCALE GENOMIC DNA]</scope>
    <source>
        <strain evidence="1 2">17X</strain>
    </source>
</reference>
<sequence>MNVKNSGIMSLVIKAMKQSIVNNKLCVTDKCEKNNTKVLAKLLRNYFGMVNIGTKIKKDINIKCIEIINVHTN</sequence>
<evidence type="ECO:0000313" key="2">
    <source>
        <dbReference type="Proteomes" id="UP000018538"/>
    </source>
</evidence>
<accession>V7PNF6</accession>
<dbReference type="AlphaFoldDB" id="V7PNF6"/>
<proteinExistence type="predicted"/>
<name>V7PNF6_PLAYE</name>
<dbReference type="Proteomes" id="UP000018538">
    <property type="component" value="Unassembled WGS sequence"/>
</dbReference>
<dbReference type="EMBL" id="KI635738">
    <property type="protein sequence ID" value="ETB61106.1"/>
    <property type="molecule type" value="Genomic_DNA"/>
</dbReference>
<gene>
    <name evidence="1" type="ORF">YYC_02031</name>
</gene>